<comment type="caution">
    <text evidence="1">The sequence shown here is derived from an EMBL/GenBank/DDBJ whole genome shotgun (WGS) entry which is preliminary data.</text>
</comment>
<dbReference type="Proteomes" id="UP000235405">
    <property type="component" value="Unassembled WGS sequence"/>
</dbReference>
<reference evidence="2" key="1">
    <citation type="submission" date="2016-07" db="EMBL/GenBank/DDBJ databases">
        <title>Nontailed viruses are major unrecognized killers of bacteria in the ocean.</title>
        <authorList>
            <person name="Kauffman K."/>
            <person name="Hussain F."/>
            <person name="Yang J."/>
            <person name="Arevalo P."/>
            <person name="Brown J."/>
            <person name="Cutler M."/>
            <person name="Kelly L."/>
            <person name="Polz M.F."/>
        </authorList>
    </citation>
    <scope>NUCLEOTIDE SEQUENCE [LARGE SCALE GENOMIC DNA]</scope>
    <source>
        <strain evidence="2">10N.286.54.F3</strain>
    </source>
</reference>
<sequence>MSDLRARARAKRKSLVVESLSCIPMLLNETRPDLYAIQVLQSELRRNPFYTKVIIVEPYMDSQSFQYLSELFGGVSNLEIEVLSKFRSVDKDTKEERKEELSNLSSELTRNGVFKSVTLKHSFSPMHDRYFVLCKDNEVIETILSIGGSLRQRFGDYICINKLSDSYMIRSVERYINILKSNSCVV</sequence>
<protein>
    <submittedName>
        <fullName evidence="1">Uncharacterized protein</fullName>
    </submittedName>
</protein>
<dbReference type="RefSeq" id="WP_102482684.1">
    <property type="nucleotide sequence ID" value="NZ_MCSW01000179.1"/>
</dbReference>
<organism evidence="1 2">
    <name type="scientific">Vibrio splendidus</name>
    <dbReference type="NCBI Taxonomy" id="29497"/>
    <lineage>
        <taxon>Bacteria</taxon>
        <taxon>Pseudomonadati</taxon>
        <taxon>Pseudomonadota</taxon>
        <taxon>Gammaproteobacteria</taxon>
        <taxon>Vibrionales</taxon>
        <taxon>Vibrionaceae</taxon>
        <taxon>Vibrio</taxon>
    </lineage>
</organism>
<evidence type="ECO:0000313" key="2">
    <source>
        <dbReference type="Proteomes" id="UP000235405"/>
    </source>
</evidence>
<dbReference type="AlphaFoldDB" id="A0A2N7CD61"/>
<proteinExistence type="predicted"/>
<dbReference type="EMBL" id="MCSW01000179">
    <property type="protein sequence ID" value="PMF20327.1"/>
    <property type="molecule type" value="Genomic_DNA"/>
</dbReference>
<evidence type="ECO:0000313" key="1">
    <source>
        <dbReference type="EMBL" id="PMF20327.1"/>
    </source>
</evidence>
<name>A0A2N7CD61_VIBSP</name>
<accession>A0A2N7CD61</accession>
<gene>
    <name evidence="1" type="ORF">BCV19_11210</name>
</gene>